<proteinExistence type="predicted"/>
<accession>A0A8S2D4M6</accession>
<sequence>MMLFITQYPTSTVSVVIECGDFRLYLTVRSQECQLSHEVNESEDNEEVLSRALLSESVYMDRQYLPLSASLVPYWVEDE</sequence>
<dbReference type="Proteomes" id="UP000677228">
    <property type="component" value="Unassembled WGS sequence"/>
</dbReference>
<evidence type="ECO:0000313" key="2">
    <source>
        <dbReference type="EMBL" id="CAF3595956.1"/>
    </source>
</evidence>
<dbReference type="AlphaFoldDB" id="A0A8S2D4M6"/>
<dbReference type="Proteomes" id="UP000682733">
    <property type="component" value="Unassembled WGS sequence"/>
</dbReference>
<protein>
    <submittedName>
        <fullName evidence="1">Uncharacterized protein</fullName>
    </submittedName>
</protein>
<name>A0A8S2D4M6_9BILA</name>
<dbReference type="EMBL" id="CAJNOK010001439">
    <property type="protein sequence ID" value="CAF0812041.1"/>
    <property type="molecule type" value="Genomic_DNA"/>
</dbReference>
<organism evidence="1 3">
    <name type="scientific">Didymodactylos carnosus</name>
    <dbReference type="NCBI Taxonomy" id="1234261"/>
    <lineage>
        <taxon>Eukaryota</taxon>
        <taxon>Metazoa</taxon>
        <taxon>Spiralia</taxon>
        <taxon>Gnathifera</taxon>
        <taxon>Rotifera</taxon>
        <taxon>Eurotatoria</taxon>
        <taxon>Bdelloidea</taxon>
        <taxon>Philodinida</taxon>
        <taxon>Philodinidae</taxon>
        <taxon>Didymodactylos</taxon>
    </lineage>
</organism>
<reference evidence="1" key="1">
    <citation type="submission" date="2021-02" db="EMBL/GenBank/DDBJ databases">
        <authorList>
            <person name="Nowell W R."/>
        </authorList>
    </citation>
    <scope>NUCLEOTIDE SEQUENCE</scope>
</reference>
<evidence type="ECO:0000313" key="1">
    <source>
        <dbReference type="EMBL" id="CAF0812041.1"/>
    </source>
</evidence>
<gene>
    <name evidence="1" type="ORF">OVA965_LOCUS5200</name>
    <name evidence="2" type="ORF">TMI583_LOCUS5198</name>
</gene>
<evidence type="ECO:0000313" key="3">
    <source>
        <dbReference type="Proteomes" id="UP000677228"/>
    </source>
</evidence>
<dbReference type="EMBL" id="CAJOBA010001439">
    <property type="protein sequence ID" value="CAF3595956.1"/>
    <property type="molecule type" value="Genomic_DNA"/>
</dbReference>
<comment type="caution">
    <text evidence="1">The sequence shown here is derived from an EMBL/GenBank/DDBJ whole genome shotgun (WGS) entry which is preliminary data.</text>
</comment>